<comment type="similarity">
    <text evidence="1">Belongs to the heat shock protein 90 family.</text>
</comment>
<reference evidence="7" key="1">
    <citation type="submission" date="2016-11" db="UniProtKB">
        <authorList>
            <consortium name="WormBaseParasite"/>
        </authorList>
    </citation>
    <scope>IDENTIFICATION</scope>
</reference>
<accession>A0A1I8FR76</accession>
<evidence type="ECO:0000256" key="4">
    <source>
        <dbReference type="ARBA" id="ARBA00023186"/>
    </source>
</evidence>
<dbReference type="Pfam" id="PF00183">
    <property type="entry name" value="HSP90"/>
    <property type="match status" value="1"/>
</dbReference>
<dbReference type="SUPFAM" id="SSF55874">
    <property type="entry name" value="ATPase domain of HSP90 chaperone/DNA topoisomerase II/histidine kinase"/>
    <property type="match status" value="1"/>
</dbReference>
<evidence type="ECO:0000313" key="7">
    <source>
        <dbReference type="WBParaSite" id="maker-unitig_44421-snap-gene-0.4-mRNA-1"/>
    </source>
</evidence>
<protein>
    <submittedName>
        <fullName evidence="7">Uncharacterized protein</fullName>
    </submittedName>
</protein>
<keyword evidence="6" id="KW-1185">Reference proteome</keyword>
<sequence>MTKADLVNNLGTIARSGTKASQWRRWQAGADISMIGHFRRLLAAASASGPDHGEPIGRGTNIVLYLKEIKHEYIGREKGQGGQSKSTLSSIGFMPIKALFWRRRREKEVSGSDDEAEEEKEEKKKETVKMPKEKPSCRTTCATTPPAPRDDWTSLKDYVSRMKEKQKDILLHHRRVEEKRSPIRLCRELAQARPGGAVTLTDPIDEYATQQPARVDGKEVSSASPRRAVELLRRTKEKEGLKREKKPSFEPLCKVMKDILGQEGREGVVTGWSANMERIMKAQAHRGRQERQVGEDAGAAAVREALLSSGFALEDRRCTPPRTPPMIKLGLAHRGGYDVLTRRRRRVPRLPCQPEVGADANADDAKWRRSTKAAASIEGRAGAGANPLLSVTAFKPVRATYLQTYRL</sequence>
<dbReference type="InterPro" id="IPR036890">
    <property type="entry name" value="HATPase_C_sf"/>
</dbReference>
<evidence type="ECO:0000256" key="5">
    <source>
        <dbReference type="SAM" id="MobiDB-lite"/>
    </source>
</evidence>
<feature type="region of interest" description="Disordered" evidence="5">
    <location>
        <begin position="107"/>
        <end position="145"/>
    </location>
</feature>
<proteinExistence type="inferred from homology"/>
<dbReference type="InterPro" id="IPR001404">
    <property type="entry name" value="Hsp90_fam"/>
</dbReference>
<dbReference type="SUPFAM" id="SSF54211">
    <property type="entry name" value="Ribosomal protein S5 domain 2-like"/>
    <property type="match status" value="1"/>
</dbReference>
<dbReference type="WBParaSite" id="maker-unitig_44421-snap-gene-0.4-mRNA-1">
    <property type="protein sequence ID" value="maker-unitig_44421-snap-gene-0.4-mRNA-1"/>
    <property type="gene ID" value="maker-unitig_44421-snap-gene-0.4"/>
</dbReference>
<dbReference type="Gene3D" id="3.40.50.11260">
    <property type="match status" value="1"/>
</dbReference>
<evidence type="ECO:0000256" key="2">
    <source>
        <dbReference type="ARBA" id="ARBA00022741"/>
    </source>
</evidence>
<keyword evidence="4" id="KW-0143">Chaperone</keyword>
<evidence type="ECO:0000256" key="1">
    <source>
        <dbReference type="ARBA" id="ARBA00008239"/>
    </source>
</evidence>
<dbReference type="InterPro" id="IPR020568">
    <property type="entry name" value="Ribosomal_Su5_D2-typ_SF"/>
</dbReference>
<name>A0A1I8FR76_9PLAT</name>
<dbReference type="PANTHER" id="PTHR11528">
    <property type="entry name" value="HEAT SHOCK PROTEIN 90 FAMILY MEMBER"/>
    <property type="match status" value="1"/>
</dbReference>
<evidence type="ECO:0000256" key="3">
    <source>
        <dbReference type="ARBA" id="ARBA00022840"/>
    </source>
</evidence>
<organism evidence="6 7">
    <name type="scientific">Macrostomum lignano</name>
    <dbReference type="NCBI Taxonomy" id="282301"/>
    <lineage>
        <taxon>Eukaryota</taxon>
        <taxon>Metazoa</taxon>
        <taxon>Spiralia</taxon>
        <taxon>Lophotrochozoa</taxon>
        <taxon>Platyhelminthes</taxon>
        <taxon>Rhabditophora</taxon>
        <taxon>Macrostomorpha</taxon>
        <taxon>Macrostomida</taxon>
        <taxon>Macrostomidae</taxon>
        <taxon>Macrostomum</taxon>
    </lineage>
</organism>
<dbReference type="GO" id="GO:0005524">
    <property type="term" value="F:ATP binding"/>
    <property type="evidence" value="ECO:0007669"/>
    <property type="project" value="UniProtKB-KW"/>
</dbReference>
<dbReference type="InterPro" id="IPR037196">
    <property type="entry name" value="HSP90_C"/>
</dbReference>
<keyword evidence="3" id="KW-0067">ATP-binding</keyword>
<keyword evidence="2" id="KW-0547">Nucleotide-binding</keyword>
<dbReference type="Gene3D" id="1.20.120.790">
    <property type="entry name" value="Heat shock protein 90, C-terminal domain"/>
    <property type="match status" value="1"/>
</dbReference>
<dbReference type="Gene3D" id="3.30.565.10">
    <property type="entry name" value="Histidine kinase-like ATPase, C-terminal domain"/>
    <property type="match status" value="1"/>
</dbReference>
<dbReference type="Proteomes" id="UP000095280">
    <property type="component" value="Unplaced"/>
</dbReference>
<dbReference type="GO" id="GO:0051082">
    <property type="term" value="F:unfolded protein binding"/>
    <property type="evidence" value="ECO:0007669"/>
    <property type="project" value="InterPro"/>
</dbReference>
<evidence type="ECO:0000313" key="6">
    <source>
        <dbReference type="Proteomes" id="UP000095280"/>
    </source>
</evidence>
<feature type="compositionally biased region" description="Basic and acidic residues" evidence="5">
    <location>
        <begin position="121"/>
        <end position="136"/>
    </location>
</feature>
<dbReference type="GO" id="GO:0016887">
    <property type="term" value="F:ATP hydrolysis activity"/>
    <property type="evidence" value="ECO:0007669"/>
    <property type="project" value="InterPro"/>
</dbReference>
<feature type="compositionally biased region" description="Acidic residues" evidence="5">
    <location>
        <begin position="111"/>
        <end position="120"/>
    </location>
</feature>
<dbReference type="AlphaFoldDB" id="A0A1I8FR76"/>
<dbReference type="GO" id="GO:0140662">
    <property type="term" value="F:ATP-dependent protein folding chaperone"/>
    <property type="evidence" value="ECO:0007669"/>
    <property type="project" value="InterPro"/>
</dbReference>